<evidence type="ECO:0000313" key="4">
    <source>
        <dbReference type="EMBL" id="GFD51386.1"/>
    </source>
</evidence>
<feature type="non-terminal residue" evidence="4">
    <location>
        <position position="113"/>
    </location>
</feature>
<gene>
    <name evidence="4" type="ORF">Tci_923355</name>
</gene>
<reference evidence="4" key="1">
    <citation type="journal article" date="2019" name="Sci. Rep.">
        <title>Draft genome of Tanacetum cinerariifolium, the natural source of mosquito coil.</title>
        <authorList>
            <person name="Yamashiro T."/>
            <person name="Shiraishi A."/>
            <person name="Satake H."/>
            <person name="Nakayama K."/>
        </authorList>
    </citation>
    <scope>NUCLEOTIDE SEQUENCE</scope>
</reference>
<evidence type="ECO:0000259" key="3">
    <source>
        <dbReference type="PROSITE" id="PS51767"/>
    </source>
</evidence>
<dbReference type="GO" id="GO:0006508">
    <property type="term" value="P:proteolysis"/>
    <property type="evidence" value="ECO:0007669"/>
    <property type="project" value="UniProtKB-KW"/>
</dbReference>
<evidence type="ECO:0000256" key="1">
    <source>
        <dbReference type="ARBA" id="ARBA00022670"/>
    </source>
</evidence>
<dbReference type="InterPro" id="IPR021109">
    <property type="entry name" value="Peptidase_aspartic_dom_sf"/>
</dbReference>
<dbReference type="Pfam" id="PF14541">
    <property type="entry name" value="TAXi_C"/>
    <property type="match status" value="1"/>
</dbReference>
<dbReference type="EMBL" id="BKCJ011769502">
    <property type="protein sequence ID" value="GFD51386.1"/>
    <property type="molecule type" value="Genomic_DNA"/>
</dbReference>
<dbReference type="SUPFAM" id="SSF50630">
    <property type="entry name" value="Acid proteases"/>
    <property type="match status" value="1"/>
</dbReference>
<dbReference type="GO" id="GO:0004190">
    <property type="term" value="F:aspartic-type endopeptidase activity"/>
    <property type="evidence" value="ECO:0007669"/>
    <property type="project" value="InterPro"/>
</dbReference>
<dbReference type="AlphaFoldDB" id="A0A699X0H4"/>
<accession>A0A699X0H4</accession>
<comment type="caution">
    <text evidence="4">The sequence shown here is derived from an EMBL/GenBank/DDBJ whole genome shotgun (WGS) entry which is preliminary data.</text>
</comment>
<dbReference type="PROSITE" id="PS00141">
    <property type="entry name" value="ASP_PROTEASE"/>
    <property type="match status" value="1"/>
</dbReference>
<keyword evidence="1 4" id="KW-0645">Protease</keyword>
<feature type="domain" description="Peptidase A1" evidence="3">
    <location>
        <begin position="1"/>
        <end position="113"/>
    </location>
</feature>
<dbReference type="PANTHER" id="PTHR47967">
    <property type="entry name" value="OS07G0603500 PROTEIN-RELATED"/>
    <property type="match status" value="1"/>
</dbReference>
<dbReference type="PROSITE" id="PS51767">
    <property type="entry name" value="PEPTIDASE_A1"/>
    <property type="match status" value="1"/>
</dbReference>
<dbReference type="InterPro" id="IPR033121">
    <property type="entry name" value="PEPTIDASE_A1"/>
</dbReference>
<dbReference type="InterPro" id="IPR001969">
    <property type="entry name" value="Aspartic_peptidase_AS"/>
</dbReference>
<dbReference type="InterPro" id="IPR051708">
    <property type="entry name" value="Plant_Aspart_Prot_A1"/>
</dbReference>
<dbReference type="Gene3D" id="2.40.70.10">
    <property type="entry name" value="Acid Proteases"/>
    <property type="match status" value="1"/>
</dbReference>
<evidence type="ECO:0000256" key="2">
    <source>
        <dbReference type="ARBA" id="ARBA00022801"/>
    </source>
</evidence>
<name>A0A699X0H4_TANCI</name>
<dbReference type="GO" id="GO:0005576">
    <property type="term" value="C:extracellular region"/>
    <property type="evidence" value="ECO:0007669"/>
    <property type="project" value="TreeGrafter"/>
</dbReference>
<organism evidence="4">
    <name type="scientific">Tanacetum cinerariifolium</name>
    <name type="common">Dalmatian daisy</name>
    <name type="synonym">Chrysanthemum cinerariifolium</name>
    <dbReference type="NCBI Taxonomy" id="118510"/>
    <lineage>
        <taxon>Eukaryota</taxon>
        <taxon>Viridiplantae</taxon>
        <taxon>Streptophyta</taxon>
        <taxon>Embryophyta</taxon>
        <taxon>Tracheophyta</taxon>
        <taxon>Spermatophyta</taxon>
        <taxon>Magnoliopsida</taxon>
        <taxon>eudicotyledons</taxon>
        <taxon>Gunneridae</taxon>
        <taxon>Pentapetalae</taxon>
        <taxon>asterids</taxon>
        <taxon>campanulids</taxon>
        <taxon>Asterales</taxon>
        <taxon>Asteraceae</taxon>
        <taxon>Asteroideae</taxon>
        <taxon>Anthemideae</taxon>
        <taxon>Anthemidinae</taxon>
        <taxon>Tanacetum</taxon>
    </lineage>
</organism>
<dbReference type="InterPro" id="IPR032799">
    <property type="entry name" value="TAXi_C"/>
</dbReference>
<dbReference type="PANTHER" id="PTHR47967:SF26">
    <property type="entry name" value="PEPTIDASE A1 DOMAIN-CONTAINING PROTEIN"/>
    <property type="match status" value="1"/>
</dbReference>
<keyword evidence="2" id="KW-0378">Hydrolase</keyword>
<sequence>MTIDGKGNGGMVVDSGTTYSMLPEDLYNSVVGEFGKSGNKRARAVKVKTRARVTTRISPLAVVMPQGPQLVLHFGGNSSVVMPKKNYFYELTNGKKVKRKVGCMTLMNAGYFP</sequence>
<proteinExistence type="predicted"/>
<protein>
    <submittedName>
        <fullName evidence="4">Probable aspartyl protease At4g16563</fullName>
    </submittedName>
</protein>